<dbReference type="GO" id="GO:0004252">
    <property type="term" value="F:serine-type endopeptidase activity"/>
    <property type="evidence" value="ECO:0007669"/>
    <property type="project" value="InterPro"/>
</dbReference>
<dbReference type="InterPro" id="IPR001254">
    <property type="entry name" value="Trypsin_dom"/>
</dbReference>
<dbReference type="PANTHER" id="PTHR24271:SF81">
    <property type="entry name" value="GRANZYME B"/>
    <property type="match status" value="1"/>
</dbReference>
<evidence type="ECO:0000256" key="2">
    <source>
        <dbReference type="ARBA" id="ARBA00022729"/>
    </source>
</evidence>
<accession>A0A8D2PLI2</accession>
<protein>
    <recommendedName>
        <fullName evidence="6">Peptidase S1 domain-containing protein</fullName>
    </recommendedName>
</protein>
<dbReference type="PROSITE" id="PS50240">
    <property type="entry name" value="TRYPSIN_DOM"/>
    <property type="match status" value="1"/>
</dbReference>
<dbReference type="Pfam" id="PF00089">
    <property type="entry name" value="Trypsin"/>
    <property type="match status" value="1"/>
</dbReference>
<dbReference type="PANTHER" id="PTHR24271">
    <property type="entry name" value="KALLIKREIN-RELATED"/>
    <property type="match status" value="1"/>
</dbReference>
<keyword evidence="1" id="KW-0645">Protease</keyword>
<dbReference type="InterPro" id="IPR033116">
    <property type="entry name" value="TRYPSIN_SER"/>
</dbReference>
<dbReference type="PROSITE" id="PS00135">
    <property type="entry name" value="TRYPSIN_SER"/>
    <property type="match status" value="1"/>
</dbReference>
<dbReference type="AlphaFoldDB" id="A0A8D2PLI2"/>
<evidence type="ECO:0000256" key="1">
    <source>
        <dbReference type="ARBA" id="ARBA00022670"/>
    </source>
</evidence>
<dbReference type="SMART" id="SM00020">
    <property type="entry name" value="Tryp_SPc"/>
    <property type="match status" value="1"/>
</dbReference>
<proteinExistence type="predicted"/>
<evidence type="ECO:0000256" key="5">
    <source>
        <dbReference type="ARBA" id="ARBA00023157"/>
    </source>
</evidence>
<evidence type="ECO:0000259" key="6">
    <source>
        <dbReference type="PROSITE" id="PS50240"/>
    </source>
</evidence>
<keyword evidence="2" id="KW-0732">Signal</keyword>
<keyword evidence="3" id="KW-0378">Hydrolase</keyword>
<dbReference type="Gene3D" id="2.40.10.10">
    <property type="entry name" value="Trypsin-like serine proteases"/>
    <property type="match status" value="2"/>
</dbReference>
<dbReference type="InterPro" id="IPR009003">
    <property type="entry name" value="Peptidase_S1_PA"/>
</dbReference>
<keyword evidence="8" id="KW-1185">Reference proteome</keyword>
<name>A0A8D2PLI2_ZOSLA</name>
<reference evidence="7" key="1">
    <citation type="submission" date="2025-08" db="UniProtKB">
        <authorList>
            <consortium name="Ensembl"/>
        </authorList>
    </citation>
    <scope>IDENTIFICATION</scope>
</reference>
<dbReference type="GO" id="GO:0006508">
    <property type="term" value="P:proteolysis"/>
    <property type="evidence" value="ECO:0007669"/>
    <property type="project" value="UniProtKB-KW"/>
</dbReference>
<organism evidence="7 8">
    <name type="scientific">Zosterops lateralis melanops</name>
    <dbReference type="NCBI Taxonomy" id="1220523"/>
    <lineage>
        <taxon>Eukaryota</taxon>
        <taxon>Metazoa</taxon>
        <taxon>Chordata</taxon>
        <taxon>Craniata</taxon>
        <taxon>Vertebrata</taxon>
        <taxon>Euteleostomi</taxon>
        <taxon>Archelosauria</taxon>
        <taxon>Archosauria</taxon>
        <taxon>Dinosauria</taxon>
        <taxon>Saurischia</taxon>
        <taxon>Theropoda</taxon>
        <taxon>Coelurosauria</taxon>
        <taxon>Aves</taxon>
        <taxon>Neognathae</taxon>
        <taxon>Neoaves</taxon>
        <taxon>Telluraves</taxon>
        <taxon>Australaves</taxon>
        <taxon>Passeriformes</taxon>
        <taxon>Sylvioidea</taxon>
        <taxon>Zosteropidae</taxon>
        <taxon>Zosterops</taxon>
    </lineage>
</organism>
<keyword evidence="3" id="KW-0720">Serine protease</keyword>
<reference evidence="7" key="2">
    <citation type="submission" date="2025-09" db="UniProtKB">
        <authorList>
            <consortium name="Ensembl"/>
        </authorList>
    </citation>
    <scope>IDENTIFICATION</scope>
</reference>
<dbReference type="GO" id="GO:0005737">
    <property type="term" value="C:cytoplasm"/>
    <property type="evidence" value="ECO:0007669"/>
    <property type="project" value="TreeGrafter"/>
</dbReference>
<feature type="domain" description="Peptidase S1" evidence="6">
    <location>
        <begin position="1"/>
        <end position="136"/>
    </location>
</feature>
<sequence length="150" mass="16656">PNPLLLNPKARINKKVQIISTSKNEKALKAGAECKVAGWGQTSMRGDRTNVIREVELKVQNKEVCQLIFWHYQPQSMICVGDGSGKKASYHGDSGGPLICNQKAHGIVSHGPKGCLFPEVFTRISYFEPWIHEQLRRFALQELPGSPSSD</sequence>
<keyword evidence="5" id="KW-1015">Disulfide bond</keyword>
<dbReference type="InterPro" id="IPR043504">
    <property type="entry name" value="Peptidase_S1_PA_chymotrypsin"/>
</dbReference>
<dbReference type="Ensembl" id="ENSZLMT00000013300.1">
    <property type="protein sequence ID" value="ENSZLMP00000012939.1"/>
    <property type="gene ID" value="ENSZLMG00000009031.1"/>
</dbReference>
<evidence type="ECO:0000256" key="3">
    <source>
        <dbReference type="ARBA" id="ARBA00022825"/>
    </source>
</evidence>
<keyword evidence="4" id="KW-0865">Zymogen</keyword>
<dbReference type="Proteomes" id="UP000694401">
    <property type="component" value="Unassembled WGS sequence"/>
</dbReference>
<evidence type="ECO:0000256" key="4">
    <source>
        <dbReference type="ARBA" id="ARBA00023145"/>
    </source>
</evidence>
<dbReference type="FunFam" id="2.40.10.10:FF:000014">
    <property type="entry name" value="Complement factor D"/>
    <property type="match status" value="1"/>
</dbReference>
<evidence type="ECO:0000313" key="8">
    <source>
        <dbReference type="Proteomes" id="UP000694401"/>
    </source>
</evidence>
<evidence type="ECO:0000313" key="7">
    <source>
        <dbReference type="Ensembl" id="ENSZLMP00000012939.1"/>
    </source>
</evidence>
<dbReference type="SUPFAM" id="SSF50494">
    <property type="entry name" value="Trypsin-like serine proteases"/>
    <property type="match status" value="1"/>
</dbReference>